<dbReference type="GO" id="GO:0004518">
    <property type="term" value="F:nuclease activity"/>
    <property type="evidence" value="ECO:0007669"/>
    <property type="project" value="UniProtKB-KW"/>
</dbReference>
<protein>
    <submittedName>
        <fullName evidence="5">Holliday junction resolvase</fullName>
    </submittedName>
</protein>
<dbReference type="KEGG" id="vg:80034272"/>
<name>A0AAE8BDI6_9CAUD</name>
<keyword evidence="3" id="KW-0378">Hydrolase</keyword>
<gene>
    <name evidence="5" type="primary">65</name>
    <name evidence="5" type="ORF">SEA_POPPER_65</name>
</gene>
<dbReference type="InterPro" id="IPR011856">
    <property type="entry name" value="tRNA_endonuc-like_dom_sf"/>
</dbReference>
<evidence type="ECO:0000313" key="6">
    <source>
        <dbReference type="Proteomes" id="UP000826536"/>
    </source>
</evidence>
<comment type="cofactor">
    <cofactor evidence="1">
        <name>Mg(2+)</name>
        <dbReference type="ChEBI" id="CHEBI:18420"/>
    </cofactor>
</comment>
<dbReference type="InterPro" id="IPR014883">
    <property type="entry name" value="VRR_NUC"/>
</dbReference>
<dbReference type="GeneID" id="80034272"/>
<evidence type="ECO:0000256" key="3">
    <source>
        <dbReference type="ARBA" id="ARBA00022801"/>
    </source>
</evidence>
<proteinExistence type="predicted"/>
<dbReference type="EMBL" id="MZ274308">
    <property type="protein sequence ID" value="QYC54982.1"/>
    <property type="molecule type" value="Genomic_DNA"/>
</dbReference>
<evidence type="ECO:0000256" key="2">
    <source>
        <dbReference type="ARBA" id="ARBA00022722"/>
    </source>
</evidence>
<evidence type="ECO:0000313" key="5">
    <source>
        <dbReference type="EMBL" id="QYC54982.1"/>
    </source>
</evidence>
<accession>A0AAE8BDI6</accession>
<feature type="domain" description="VRR-NUC" evidence="4">
    <location>
        <begin position="11"/>
        <end position="95"/>
    </location>
</feature>
<organism evidence="5 6">
    <name type="scientific">Arthrobacter phage Popper</name>
    <dbReference type="NCBI Taxonomy" id="2859633"/>
    <lineage>
        <taxon>Viruses</taxon>
        <taxon>Duplodnaviria</taxon>
        <taxon>Heunggongvirae</taxon>
        <taxon>Uroviricota</taxon>
        <taxon>Caudoviricetes</taxon>
        <taxon>Daemsvirinae</taxon>
        <taxon>Nanditavirus</taxon>
        <taxon>Nanditavirus popper</taxon>
    </lineage>
</organism>
<evidence type="ECO:0000256" key="1">
    <source>
        <dbReference type="ARBA" id="ARBA00001946"/>
    </source>
</evidence>
<sequence>MTITASNRPKLTEDQFQQQVIDLAKLNGYTLIYHTFNSRRSQPGFPDLVLINEKRRRAMFRELKSSTGRVTEAQHNWLMGMKIAGLDADIWRPEDLASGLITRQLRSDA</sequence>
<reference evidence="5" key="1">
    <citation type="submission" date="2021-05" db="EMBL/GenBank/DDBJ databases">
        <authorList>
            <person name="Oduselu T.J."/>
            <person name="Akomolafe A.O."/>
            <person name="Emem I.S."/>
            <person name="Adedeji R.O."/>
            <person name="Ojebola B.M."/>
            <person name="Daramola O.I."/>
            <person name="Olatinwo S.O."/>
            <person name="Taiwo A.E."/>
            <person name="Ayodele I.E."/>
            <person name="Atoyebi A.N."/>
            <person name="Raifu M."/>
            <person name="Adebiyi I."/>
            <person name="Ogunleye V.I."/>
            <person name="Faleye T.O.C."/>
            <person name="Bakarey A.S."/>
            <person name="Adewumi O.M."/>
            <person name="Anetor J.I."/>
            <person name="Ademowo O.G."/>
            <person name="Pollenz R.S."/>
            <person name="Garlena R.A."/>
            <person name="Russell D.A."/>
            <person name="Pope W.H."/>
            <person name="Jacobs-Sera D."/>
            <person name="Hatfull G.F."/>
        </authorList>
    </citation>
    <scope>NUCLEOTIDE SEQUENCE</scope>
</reference>
<keyword evidence="2" id="KW-0540">Nuclease</keyword>
<keyword evidence="6" id="KW-1185">Reference proteome</keyword>
<dbReference type="Pfam" id="PF08774">
    <property type="entry name" value="VRR_NUC"/>
    <property type="match status" value="1"/>
</dbReference>
<evidence type="ECO:0000259" key="4">
    <source>
        <dbReference type="SMART" id="SM00990"/>
    </source>
</evidence>
<dbReference type="GO" id="GO:0016788">
    <property type="term" value="F:hydrolase activity, acting on ester bonds"/>
    <property type="evidence" value="ECO:0007669"/>
    <property type="project" value="InterPro"/>
</dbReference>
<dbReference type="Gene3D" id="3.40.1350.10">
    <property type="match status" value="1"/>
</dbReference>
<dbReference type="SMART" id="SM00990">
    <property type="entry name" value="VRR_NUC"/>
    <property type="match status" value="1"/>
</dbReference>
<dbReference type="GO" id="GO:0003676">
    <property type="term" value="F:nucleic acid binding"/>
    <property type="evidence" value="ECO:0007669"/>
    <property type="project" value="InterPro"/>
</dbReference>
<dbReference type="RefSeq" id="YP_010761160.1">
    <property type="nucleotide sequence ID" value="NC_073592.1"/>
</dbReference>
<dbReference type="Proteomes" id="UP000826536">
    <property type="component" value="Segment"/>
</dbReference>